<feature type="domain" description="Phosphatidic acid phosphatase type 2/haloperoxidase" evidence="2">
    <location>
        <begin position="67"/>
        <end position="204"/>
    </location>
</feature>
<feature type="transmembrane region" description="Helical" evidence="1">
    <location>
        <begin position="185"/>
        <end position="204"/>
    </location>
</feature>
<evidence type="ECO:0000256" key="1">
    <source>
        <dbReference type="SAM" id="Phobius"/>
    </source>
</evidence>
<reference evidence="3" key="1">
    <citation type="submission" date="2022-11" db="EMBL/GenBank/DDBJ databases">
        <authorList>
            <person name="Hyden B.L."/>
            <person name="Feng K."/>
            <person name="Yates T."/>
            <person name="Jawdy S."/>
            <person name="Smart L.B."/>
            <person name="Muchero W."/>
        </authorList>
    </citation>
    <scope>NUCLEOTIDE SEQUENCE</scope>
    <source>
        <tissue evidence="3">Shoot tip</tissue>
    </source>
</reference>
<sequence length="340" mass="37962">MAEPPPALIQKVLTVDTKFSHYLHSKFHTLLPIFFHLILEISADFRFSFPISFSLLFTLSLPSLLPFFSSLLLGLLLDLAAVGLIKILFRRPRPPYNHLSSMSTPVSADHFSFPSGHSSRVSFVAALVFLYKEAIEVAAVEVREKGGVFGSWVGEEGKLVDVVVVGVCAWAVVTAISRVLLGRHYFFDVFAGFCLGVIEGVFSFRVLRFEDLFSCGLRDRGNYDCILSKLQKCNCKVIMQSKISDEGICDCRMFNYYQLNITAGKHLSTSNLIKIHIQGIIVSDAKPQNFKMMGANSLNTQNTEMFCWRMPFSQLSCGIVLSQFAQFIGPLALNMILDSL</sequence>
<gene>
    <name evidence="3" type="ORF">OIU79_010425</name>
</gene>
<keyword evidence="1" id="KW-1133">Transmembrane helix</keyword>
<evidence type="ECO:0000259" key="2">
    <source>
        <dbReference type="SMART" id="SM00014"/>
    </source>
</evidence>
<reference evidence="3" key="2">
    <citation type="journal article" date="2023" name="Int. J. Mol. Sci.">
        <title>De Novo Assembly and Annotation of 11 Diverse Shrub Willow (Salix) Genomes Reveals Novel Gene Organization in Sex-Linked Regions.</title>
        <authorList>
            <person name="Hyden B."/>
            <person name="Feng K."/>
            <person name="Yates T.B."/>
            <person name="Jawdy S."/>
            <person name="Cereghino C."/>
            <person name="Smart L.B."/>
            <person name="Muchero W."/>
        </authorList>
    </citation>
    <scope>NUCLEOTIDE SEQUENCE</scope>
    <source>
        <tissue evidence="3">Shoot tip</tissue>
    </source>
</reference>
<dbReference type="SMART" id="SM00014">
    <property type="entry name" value="acidPPc"/>
    <property type="match status" value="1"/>
</dbReference>
<keyword evidence="1" id="KW-0812">Transmembrane</keyword>
<feature type="transmembrane region" description="Helical" evidence="1">
    <location>
        <begin position="27"/>
        <end position="47"/>
    </location>
</feature>
<evidence type="ECO:0000313" key="3">
    <source>
        <dbReference type="EMBL" id="KAJ6705743.1"/>
    </source>
</evidence>
<accession>A0A9Q0QFJ6</accession>
<dbReference type="GO" id="GO:0042392">
    <property type="term" value="F:sphingosine-1-phosphate phosphatase activity"/>
    <property type="evidence" value="ECO:0007669"/>
    <property type="project" value="TreeGrafter"/>
</dbReference>
<name>A0A9Q0QFJ6_SALPP</name>
<dbReference type="InterPro" id="IPR000326">
    <property type="entry name" value="PAP2/HPO"/>
</dbReference>
<dbReference type="Pfam" id="PF01569">
    <property type="entry name" value="PAP2"/>
    <property type="match status" value="1"/>
</dbReference>
<protein>
    <recommendedName>
        <fullName evidence="2">Phosphatidic acid phosphatase type 2/haloperoxidase domain-containing protein</fullName>
    </recommendedName>
</protein>
<organism evidence="3 4">
    <name type="scientific">Salix purpurea</name>
    <name type="common">Purple osier willow</name>
    <dbReference type="NCBI Taxonomy" id="77065"/>
    <lineage>
        <taxon>Eukaryota</taxon>
        <taxon>Viridiplantae</taxon>
        <taxon>Streptophyta</taxon>
        <taxon>Embryophyta</taxon>
        <taxon>Tracheophyta</taxon>
        <taxon>Spermatophyta</taxon>
        <taxon>Magnoliopsida</taxon>
        <taxon>eudicotyledons</taxon>
        <taxon>Gunneridae</taxon>
        <taxon>Pentapetalae</taxon>
        <taxon>rosids</taxon>
        <taxon>fabids</taxon>
        <taxon>Malpighiales</taxon>
        <taxon>Salicaceae</taxon>
        <taxon>Saliceae</taxon>
        <taxon>Salix</taxon>
    </lineage>
</organism>
<dbReference type="PANTHER" id="PTHR14969">
    <property type="entry name" value="SPHINGOSINE-1-PHOSPHATE PHOSPHOHYDROLASE"/>
    <property type="match status" value="1"/>
</dbReference>
<evidence type="ECO:0000313" key="4">
    <source>
        <dbReference type="Proteomes" id="UP001151532"/>
    </source>
</evidence>
<dbReference type="InterPro" id="IPR036938">
    <property type="entry name" value="PAP2/HPO_sf"/>
</dbReference>
<dbReference type="PANTHER" id="PTHR14969:SF13">
    <property type="entry name" value="AT30094P"/>
    <property type="match status" value="1"/>
</dbReference>
<dbReference type="EMBL" id="JAPFFK010000016">
    <property type="protein sequence ID" value="KAJ6705743.1"/>
    <property type="molecule type" value="Genomic_DNA"/>
</dbReference>
<keyword evidence="4" id="KW-1185">Reference proteome</keyword>
<dbReference type="AlphaFoldDB" id="A0A9Q0QFJ6"/>
<proteinExistence type="predicted"/>
<comment type="caution">
    <text evidence="3">The sequence shown here is derived from an EMBL/GenBank/DDBJ whole genome shotgun (WGS) entry which is preliminary data.</text>
</comment>
<feature type="transmembrane region" description="Helical" evidence="1">
    <location>
        <begin position="159"/>
        <end position="179"/>
    </location>
</feature>
<keyword evidence="1" id="KW-0472">Membrane</keyword>
<dbReference type="Proteomes" id="UP001151532">
    <property type="component" value="Chromosome 3"/>
</dbReference>
<dbReference type="Gene3D" id="1.20.144.10">
    <property type="entry name" value="Phosphatidic acid phosphatase type 2/haloperoxidase"/>
    <property type="match status" value="1"/>
</dbReference>
<dbReference type="OrthoDB" id="10266771at2759"/>
<dbReference type="SUPFAM" id="SSF48317">
    <property type="entry name" value="Acid phosphatase/Vanadium-dependent haloperoxidase"/>
    <property type="match status" value="1"/>
</dbReference>
<feature type="transmembrane region" description="Helical" evidence="1">
    <location>
        <begin position="315"/>
        <end position="337"/>
    </location>
</feature>
<feature type="transmembrane region" description="Helical" evidence="1">
    <location>
        <begin position="67"/>
        <end position="89"/>
    </location>
</feature>